<sequence>MNDDTFDAKRALQMLAVFCGQALGQIAGEKEESLEAMDGLLSHFEMSSESKESQFIFNNVRDGWQKMANAARDFHARSDEFPPL</sequence>
<protein>
    <submittedName>
        <fullName evidence="1">Uncharacterized protein</fullName>
    </submittedName>
</protein>
<name>A0A149TFN2_9PROT</name>
<dbReference type="Proteomes" id="UP000075636">
    <property type="component" value="Unassembled WGS sequence"/>
</dbReference>
<accession>A0A149TFN2</accession>
<reference evidence="1 2" key="1">
    <citation type="submission" date="2015-06" db="EMBL/GenBank/DDBJ databases">
        <title>Improved classification and identification of acetic acid bacteria using matrix-assisted laser desorption/ionization time-of-flight mass spectrometry; Gluconobacter nephelii and Gluconobacter uchimurae are later heterotypic synonyms of Gluconobacter japonicus and Gluconobacter oxydans, respectively.</title>
        <authorList>
            <person name="Li L."/>
            <person name="Cleenwerck I."/>
            <person name="De Vuyst L."/>
            <person name="Vandamme P."/>
        </authorList>
    </citation>
    <scope>NUCLEOTIDE SEQUENCE [LARGE SCALE GENOMIC DNA]</scope>
    <source>
        <strain evidence="1 2">LMG 1768</strain>
    </source>
</reference>
<dbReference type="RefSeq" id="WP_062109437.1">
    <property type="nucleotide sequence ID" value="NZ_LHZR01000112.1"/>
</dbReference>
<gene>
    <name evidence="1" type="ORF">AD945_12960</name>
</gene>
<dbReference type="EMBL" id="LHZR01000112">
    <property type="protein sequence ID" value="KXV46521.1"/>
    <property type="molecule type" value="Genomic_DNA"/>
</dbReference>
<dbReference type="AlphaFoldDB" id="A0A149TFN2"/>
<proteinExistence type="predicted"/>
<comment type="caution">
    <text evidence="1">The sequence shown here is derived from an EMBL/GenBank/DDBJ whole genome shotgun (WGS) entry which is preliminary data.</text>
</comment>
<evidence type="ECO:0000313" key="2">
    <source>
        <dbReference type="Proteomes" id="UP000075636"/>
    </source>
</evidence>
<evidence type="ECO:0000313" key="1">
    <source>
        <dbReference type="EMBL" id="KXV46521.1"/>
    </source>
</evidence>
<organism evidence="1 2">
    <name type="scientific">Gluconobacter albidus</name>
    <dbReference type="NCBI Taxonomy" id="318683"/>
    <lineage>
        <taxon>Bacteria</taxon>
        <taxon>Pseudomonadati</taxon>
        <taxon>Pseudomonadota</taxon>
        <taxon>Alphaproteobacteria</taxon>
        <taxon>Acetobacterales</taxon>
        <taxon>Acetobacteraceae</taxon>
        <taxon>Gluconobacter</taxon>
    </lineage>
</organism>